<name>A0ABQ9C6N7_9ROSI</name>
<comment type="caution">
    <text evidence="1">The sequence shown here is derived from an EMBL/GenBank/DDBJ whole genome shotgun (WGS) entry which is preliminary data.</text>
</comment>
<proteinExistence type="predicted"/>
<evidence type="ECO:0000313" key="1">
    <source>
        <dbReference type="EMBL" id="KAJ6394134.1"/>
    </source>
</evidence>
<evidence type="ECO:0000313" key="2">
    <source>
        <dbReference type="Proteomes" id="UP001141253"/>
    </source>
</evidence>
<dbReference type="EMBL" id="JAPFFI010000005">
    <property type="protein sequence ID" value="KAJ6394134.1"/>
    <property type="molecule type" value="Genomic_DNA"/>
</dbReference>
<gene>
    <name evidence="1" type="ORF">OIU77_023377</name>
</gene>
<accession>A0ABQ9C6N7</accession>
<protein>
    <submittedName>
        <fullName evidence="1">Uncharacterized protein</fullName>
    </submittedName>
</protein>
<organism evidence="1 2">
    <name type="scientific">Salix suchowensis</name>
    <dbReference type="NCBI Taxonomy" id="1278906"/>
    <lineage>
        <taxon>Eukaryota</taxon>
        <taxon>Viridiplantae</taxon>
        <taxon>Streptophyta</taxon>
        <taxon>Embryophyta</taxon>
        <taxon>Tracheophyta</taxon>
        <taxon>Spermatophyta</taxon>
        <taxon>Magnoliopsida</taxon>
        <taxon>eudicotyledons</taxon>
        <taxon>Gunneridae</taxon>
        <taxon>Pentapetalae</taxon>
        <taxon>rosids</taxon>
        <taxon>fabids</taxon>
        <taxon>Malpighiales</taxon>
        <taxon>Salicaceae</taxon>
        <taxon>Saliceae</taxon>
        <taxon>Salix</taxon>
    </lineage>
</organism>
<keyword evidence="2" id="KW-1185">Reference proteome</keyword>
<reference evidence="1" key="2">
    <citation type="journal article" date="2023" name="Int. J. Mol. Sci.">
        <title>De Novo Assembly and Annotation of 11 Diverse Shrub Willow (Salix) Genomes Reveals Novel Gene Organization in Sex-Linked Regions.</title>
        <authorList>
            <person name="Hyden B."/>
            <person name="Feng K."/>
            <person name="Yates T.B."/>
            <person name="Jawdy S."/>
            <person name="Cereghino C."/>
            <person name="Smart L.B."/>
            <person name="Muchero W."/>
        </authorList>
    </citation>
    <scope>NUCLEOTIDE SEQUENCE</scope>
    <source>
        <tissue evidence="1">Shoot tip</tissue>
    </source>
</reference>
<sequence length="35" mass="3997">MYRRSESMYTAYGDLIVSELGTLQAGQPCFDDLYC</sequence>
<reference evidence="1" key="1">
    <citation type="submission" date="2022-10" db="EMBL/GenBank/DDBJ databases">
        <authorList>
            <person name="Hyden B.L."/>
            <person name="Feng K."/>
            <person name="Yates T."/>
            <person name="Jawdy S."/>
            <person name="Smart L.B."/>
            <person name="Muchero W."/>
        </authorList>
    </citation>
    <scope>NUCLEOTIDE SEQUENCE</scope>
    <source>
        <tissue evidence="1">Shoot tip</tissue>
    </source>
</reference>
<dbReference type="Proteomes" id="UP001141253">
    <property type="component" value="Chromosome 1"/>
</dbReference>